<evidence type="ECO:0000313" key="1">
    <source>
        <dbReference type="EMBL" id="RDJ97386.1"/>
    </source>
</evidence>
<dbReference type="AlphaFoldDB" id="A0A370MVQ1"/>
<name>A0A370MVQ1_9BURK</name>
<gene>
    <name evidence="1" type="ORF">DN412_42540</name>
</gene>
<evidence type="ECO:0000313" key="2">
    <source>
        <dbReference type="Proteomes" id="UP000255165"/>
    </source>
</evidence>
<sequence length="313" mass="34755">MPKPNPQSLWTYDVLWSKARSYMERALAAPRDHELFPFWSSLALEFLARSALANVSPVLLAEVSEPDGRNLLHALGLEPKVKNFVPKSIQTSEVLVRCEQIVPDFTKDIELFCRGFTNKRNEELHSGGMPFSALANHTWLPRFYEAATVLLAFQGKSLIELVGEDEAKAAEIMLKAVADETAKSVQKLINAHAEVWRNKDAKEQAQLITAAEKAARPSLGHVVICPACGSSALLTGEEIRQQPAVLEDEELVVRSFILPTELECEACGLTIKGHSQVYAAGLGSQFTNTTRYDPVDYYAEENDDYAGEEYNNE</sequence>
<proteinExistence type="predicted"/>
<dbReference type="RefSeq" id="WP_115216961.1">
    <property type="nucleotide sequence ID" value="NZ_QKWJ01000200.1"/>
</dbReference>
<comment type="caution">
    <text evidence="1">The sequence shown here is derived from an EMBL/GenBank/DDBJ whole genome shotgun (WGS) entry which is preliminary data.</text>
</comment>
<accession>A0A370MVQ1</accession>
<protein>
    <submittedName>
        <fullName evidence="1">Uncharacterized protein</fullName>
    </submittedName>
</protein>
<dbReference type="EMBL" id="QKWJ01000200">
    <property type="protein sequence ID" value="RDJ97386.1"/>
    <property type="molecule type" value="Genomic_DNA"/>
</dbReference>
<reference evidence="2" key="1">
    <citation type="submission" date="2018-06" db="EMBL/GenBank/DDBJ databases">
        <authorList>
            <person name="Feng T."/>
            <person name="Jeon C.O."/>
        </authorList>
    </citation>
    <scope>NUCLEOTIDE SEQUENCE [LARGE SCALE GENOMIC DNA]</scope>
    <source>
        <strain evidence="2">S23</strain>
    </source>
</reference>
<organism evidence="1 2">
    <name type="scientific">Cupriavidus lacunae</name>
    <dbReference type="NCBI Taxonomy" id="2666307"/>
    <lineage>
        <taxon>Bacteria</taxon>
        <taxon>Pseudomonadati</taxon>
        <taxon>Pseudomonadota</taxon>
        <taxon>Betaproteobacteria</taxon>
        <taxon>Burkholderiales</taxon>
        <taxon>Burkholderiaceae</taxon>
        <taxon>Cupriavidus</taxon>
    </lineage>
</organism>
<keyword evidence="2" id="KW-1185">Reference proteome</keyword>
<dbReference type="Proteomes" id="UP000255165">
    <property type="component" value="Unassembled WGS sequence"/>
</dbReference>